<keyword evidence="2" id="KW-1185">Reference proteome</keyword>
<dbReference type="KEGG" id="vg:14016381"/>
<accession>I6WLW3</accession>
<proteinExistence type="predicted"/>
<dbReference type="Proteomes" id="UP000009016">
    <property type="component" value="Segment"/>
</dbReference>
<evidence type="ECO:0000313" key="1">
    <source>
        <dbReference type="EMBL" id="AFN39213.1"/>
    </source>
</evidence>
<gene>
    <name evidence="1" type="ORF">CC2_088</name>
</gene>
<sequence length="82" mass="9896">MKRVILRDYAGFIDSAETPDIKEMNEELFKHFFMNNIVYVTEDISQRTPQGYMFFVPHEDDFIPLPICVYDWELEKFFDVYG</sequence>
<name>I6WLW3_9CAUD</name>
<organism evidence="1 2">
    <name type="scientific">Aeromonas phage CC2</name>
    <dbReference type="NCBI Taxonomy" id="1204516"/>
    <lineage>
        <taxon>Viruses</taxon>
        <taxon>Duplodnaviria</taxon>
        <taxon>Heunggongvirae</taxon>
        <taxon>Uroviricota</taxon>
        <taxon>Caudoviricetes</taxon>
        <taxon>Pantevenvirales</taxon>
        <taxon>Straboviridae</taxon>
        <taxon>Emmerichvirinae</taxon>
        <taxon>Ceceduovirus</taxon>
        <taxon>Ceceduovirus cc2</taxon>
    </lineage>
</organism>
<evidence type="ECO:0000313" key="2">
    <source>
        <dbReference type="Proteomes" id="UP000009016"/>
    </source>
</evidence>
<dbReference type="EMBL" id="JX123262">
    <property type="protein sequence ID" value="AFN39213.1"/>
    <property type="molecule type" value="Genomic_DNA"/>
</dbReference>
<reference evidence="1 2" key="1">
    <citation type="journal article" date="2012" name="J. Virol.">
        <title>Complete Genome Sequence of Aeromonas hydrophila Phage CC2.</title>
        <authorList>
            <person name="Shen C.J."/>
            <person name="Liu Y.J."/>
            <person name="Lu C.P."/>
        </authorList>
    </citation>
    <scope>NUCLEOTIDE SEQUENCE [LARGE SCALE GENOMIC DNA]</scope>
</reference>
<dbReference type="GeneID" id="14016381"/>
<dbReference type="RefSeq" id="YP_007010114.1">
    <property type="nucleotide sequence ID" value="NC_019538.1"/>
</dbReference>
<protein>
    <submittedName>
        <fullName evidence="1">Uncharacterized protein</fullName>
    </submittedName>
</protein>